<feature type="domain" description="Thioester reductase (TE)" evidence="2">
    <location>
        <begin position="23"/>
        <end position="310"/>
    </location>
</feature>
<dbReference type="InterPro" id="IPR026055">
    <property type="entry name" value="FAR"/>
</dbReference>
<evidence type="ECO:0000259" key="2">
    <source>
        <dbReference type="Pfam" id="PF07993"/>
    </source>
</evidence>
<dbReference type="GO" id="GO:0010345">
    <property type="term" value="P:suberin biosynthetic process"/>
    <property type="evidence" value="ECO:0007669"/>
    <property type="project" value="TreeGrafter"/>
</dbReference>
<keyword evidence="4" id="KW-1185">Reference proteome</keyword>
<dbReference type="GO" id="GO:0080019">
    <property type="term" value="F:alcohol-forming very long-chain fatty acyl-CoA reductase activity"/>
    <property type="evidence" value="ECO:0007669"/>
    <property type="project" value="InterPro"/>
</dbReference>
<name>A0A369KZ49_9BACT</name>
<proteinExistence type="predicted"/>
<dbReference type="Gene3D" id="3.40.50.720">
    <property type="entry name" value="NAD(P)-binding Rossmann-like Domain"/>
    <property type="match status" value="1"/>
</dbReference>
<evidence type="ECO:0000313" key="3">
    <source>
        <dbReference type="EMBL" id="RDB37013.1"/>
    </source>
</evidence>
<accession>A0A369KZ49</accession>
<dbReference type="SUPFAM" id="SSF51735">
    <property type="entry name" value="NAD(P)-binding Rossmann-fold domains"/>
    <property type="match status" value="1"/>
</dbReference>
<keyword evidence="1" id="KW-0472">Membrane</keyword>
<gene>
    <name evidence="3" type="ORF">DCC88_02055</name>
</gene>
<evidence type="ECO:0000256" key="1">
    <source>
        <dbReference type="SAM" id="Phobius"/>
    </source>
</evidence>
<dbReference type="Proteomes" id="UP000253934">
    <property type="component" value="Unassembled WGS sequence"/>
</dbReference>
<dbReference type="InterPro" id="IPR036291">
    <property type="entry name" value="NAD(P)-bd_dom_sf"/>
</dbReference>
<feature type="transmembrane region" description="Helical" evidence="1">
    <location>
        <begin position="20"/>
        <end position="41"/>
    </location>
</feature>
<sequence>MAFMSLSNFSVNSILQDKTILVVGGSGFISKVWLSMILQFVPSVKKIFVLVRPNKQIDGVARFEKIYLTSPVFDNIRNIYGTNLFNSKKLEVISGDACHNQFCMDNEKYTTLLNEVDIVLNFAADLRFIAPLDQMLKSNVLSVDNICDFILKSASAKLLHISTCYVAGVADGIVSEKPLSQKSPNGTLFSAQEEFNFGMQECLGARNRNATNQELTSLGILRAERLGWPNTYTYTKALGEIILSEKLNDSRFCIFRPSIVESAEKYPFPGWNEDFNGTAPFIQMLSSPYRLLVAKPNHNLDIIPVDYVAKGLTIAASALLTENHSKIYQCSTSSINPLSVKHATDFIFNYFKNKNSNGLVHYILPNPKPMFITPKHFLSSSNIKNFERRVTLIYNKIKTEKKSTKFFAQTGIDGLLDSFRRKTKKIDLIMNAYKPFIYDYNYTFTSENLLKHRIIEEEFLYSPKNIEWDHYWKIVHIPGLKQWCLPRLNTLNKF</sequence>
<organism evidence="3 4">
    <name type="scientific">Spirobacillus cienkowskii</name>
    <dbReference type="NCBI Taxonomy" id="495820"/>
    <lineage>
        <taxon>Bacteria</taxon>
        <taxon>Pseudomonadati</taxon>
        <taxon>Bdellovibrionota</taxon>
        <taxon>Oligoflexia</taxon>
        <taxon>Silvanigrellales</taxon>
        <taxon>Spirobacillus</taxon>
    </lineage>
</organism>
<comment type="caution">
    <text evidence="3">The sequence shown here is derived from an EMBL/GenBank/DDBJ whole genome shotgun (WGS) entry which is preliminary data.</text>
</comment>
<dbReference type="AlphaFoldDB" id="A0A369KZ49"/>
<dbReference type="Pfam" id="PF07993">
    <property type="entry name" value="NAD_binding_4"/>
    <property type="match status" value="1"/>
</dbReference>
<reference evidence="3" key="1">
    <citation type="submission" date="2018-04" db="EMBL/GenBank/DDBJ databases">
        <title>Draft genome sequence of the Candidatus Spirobacillus cienkowskii, a pathogen of freshwater Daphnia species, reconstructed from hemolymph metagenomic reads.</title>
        <authorList>
            <person name="Bresciani L."/>
            <person name="Lemos L.N."/>
            <person name="Wale N."/>
            <person name="Lin J.Y."/>
            <person name="Fernandes G.R."/>
            <person name="Duffy M.A."/>
            <person name="Rodrigues J.M."/>
        </authorList>
    </citation>
    <scope>NUCLEOTIDE SEQUENCE [LARGE SCALE GENOMIC DNA]</scope>
    <source>
        <strain evidence="3">Binning01</strain>
    </source>
</reference>
<dbReference type="PANTHER" id="PTHR11011">
    <property type="entry name" value="MALE STERILITY PROTEIN 2-RELATED"/>
    <property type="match status" value="1"/>
</dbReference>
<keyword evidence="1" id="KW-0812">Transmembrane</keyword>
<dbReference type="InterPro" id="IPR013120">
    <property type="entry name" value="FAR_NAD-bd"/>
</dbReference>
<dbReference type="GO" id="GO:0035336">
    <property type="term" value="P:long-chain fatty-acyl-CoA metabolic process"/>
    <property type="evidence" value="ECO:0007669"/>
    <property type="project" value="TreeGrafter"/>
</dbReference>
<protein>
    <recommendedName>
        <fullName evidence="2">Thioester reductase (TE) domain-containing protein</fullName>
    </recommendedName>
</protein>
<dbReference type="EMBL" id="QOVW01000012">
    <property type="protein sequence ID" value="RDB37013.1"/>
    <property type="molecule type" value="Genomic_DNA"/>
</dbReference>
<dbReference type="PANTHER" id="PTHR11011:SF45">
    <property type="entry name" value="FATTY ACYL-COA REDUCTASE CG8306-RELATED"/>
    <property type="match status" value="1"/>
</dbReference>
<evidence type="ECO:0000313" key="4">
    <source>
        <dbReference type="Proteomes" id="UP000253934"/>
    </source>
</evidence>
<keyword evidence="1" id="KW-1133">Transmembrane helix</keyword>